<accession>A0ABS1T8B7</accession>
<dbReference type="Proteomes" id="UP000632377">
    <property type="component" value="Unassembled WGS sequence"/>
</dbReference>
<comment type="caution">
    <text evidence="1">The sequence shown here is derived from an EMBL/GenBank/DDBJ whole genome shotgun (WGS) entry which is preliminary data.</text>
</comment>
<dbReference type="EMBL" id="JAESWC010000002">
    <property type="protein sequence ID" value="MBL4935594.1"/>
    <property type="molecule type" value="Genomic_DNA"/>
</dbReference>
<keyword evidence="2" id="KW-1185">Reference proteome</keyword>
<reference evidence="1 2" key="1">
    <citation type="submission" date="2021-01" db="EMBL/GenBank/DDBJ databases">
        <title>Genome public.</title>
        <authorList>
            <person name="Liu C."/>
            <person name="Sun Q."/>
        </authorList>
    </citation>
    <scope>NUCLEOTIDE SEQUENCE [LARGE SCALE GENOMIC DNA]</scope>
    <source>
        <strain evidence="1 2">YIM B02515</strain>
    </source>
</reference>
<proteinExistence type="predicted"/>
<name>A0ABS1T8B7_9CLOT</name>
<evidence type="ECO:0000313" key="2">
    <source>
        <dbReference type="Proteomes" id="UP000632377"/>
    </source>
</evidence>
<gene>
    <name evidence="1" type="ORF">JK636_07460</name>
</gene>
<protein>
    <submittedName>
        <fullName evidence="1">Uncharacterized protein</fullName>
    </submittedName>
</protein>
<organism evidence="1 2">
    <name type="scientific">Clostridium rhizosphaerae</name>
    <dbReference type="NCBI Taxonomy" id="2803861"/>
    <lineage>
        <taxon>Bacteria</taxon>
        <taxon>Bacillati</taxon>
        <taxon>Bacillota</taxon>
        <taxon>Clostridia</taxon>
        <taxon>Eubacteriales</taxon>
        <taxon>Clostridiaceae</taxon>
        <taxon>Clostridium</taxon>
    </lineage>
</organism>
<evidence type="ECO:0000313" key="1">
    <source>
        <dbReference type="EMBL" id="MBL4935594.1"/>
    </source>
</evidence>
<sequence>MPDGNFVANLARHIGQTVTIFTTSGGESGRGFTGVLVSVNRDFVRLIDRIGPAPGCALGNCCDQHLGRGNLEGQGGTLPSGISCNANNGLGAVVDIPVNRIAAFVHNSVGSGW</sequence>
<dbReference type="RefSeq" id="WP_202748192.1">
    <property type="nucleotide sequence ID" value="NZ_JAESWC010000002.1"/>
</dbReference>